<proteinExistence type="predicted"/>
<evidence type="ECO:0000313" key="1">
    <source>
        <dbReference type="EMBL" id="CAI4032132.1"/>
    </source>
</evidence>
<dbReference type="AlphaFoldDB" id="A0AA86T5Q4"/>
<evidence type="ECO:0000313" key="2">
    <source>
        <dbReference type="Proteomes" id="UP001179121"/>
    </source>
</evidence>
<protein>
    <submittedName>
        <fullName evidence="1">Uncharacterized protein</fullName>
    </submittedName>
</protein>
<gene>
    <name evidence="1" type="ORF">DNFV4_02559</name>
</gene>
<reference evidence="1" key="1">
    <citation type="submission" date="2022-10" db="EMBL/GenBank/DDBJ databases">
        <authorList>
            <person name="Koch H."/>
        </authorList>
    </citation>
    <scope>NUCLEOTIDE SEQUENCE</scope>
    <source>
        <strain evidence="1">DNF</strain>
    </source>
</reference>
<sequence length="212" mass="24437">MTKTLHPIELASIQIVRGSGLGYLMEKFRNDLYQRYEKWFMEKLMDYIVRRDHLGTVKALKWLSAQCATPELSDRRKETKTASRDETLLHDYASLMGQIRAEFMALTRSTKNLVVRNEKLARIVSEALGREIPPADLPLSRSLSSVCQAILKTTPLQLNRARKRLARVNAEKKAVLYDWYALLAKSHDKGVRRYAKAMMKVHPLAPRQARAR</sequence>
<dbReference type="EMBL" id="OX365700">
    <property type="protein sequence ID" value="CAI4032132.1"/>
    <property type="molecule type" value="Genomic_DNA"/>
</dbReference>
<keyword evidence="2" id="KW-1185">Reference proteome</keyword>
<organism evidence="1 2">
    <name type="scientific">Nitrospira tepida</name>
    <dbReference type="NCBI Taxonomy" id="2973512"/>
    <lineage>
        <taxon>Bacteria</taxon>
        <taxon>Pseudomonadati</taxon>
        <taxon>Nitrospirota</taxon>
        <taxon>Nitrospiria</taxon>
        <taxon>Nitrospirales</taxon>
        <taxon>Nitrospiraceae</taxon>
        <taxon>Nitrospira</taxon>
    </lineage>
</organism>
<dbReference type="Proteomes" id="UP001179121">
    <property type="component" value="Chromosome"/>
</dbReference>
<dbReference type="RefSeq" id="WP_289268879.1">
    <property type="nucleotide sequence ID" value="NZ_OX365700.1"/>
</dbReference>
<name>A0AA86T5Q4_9BACT</name>
<dbReference type="KEGG" id="nti:DNFV4_02559"/>
<accession>A0AA86T5Q4</accession>